<dbReference type="AlphaFoldDB" id="A0AAN7FMM6"/>
<evidence type="ECO:0000313" key="1">
    <source>
        <dbReference type="EMBL" id="KAK4593881.1"/>
    </source>
</evidence>
<protein>
    <submittedName>
        <fullName evidence="1">Uncharacterized protein</fullName>
    </submittedName>
</protein>
<evidence type="ECO:0000313" key="2">
    <source>
        <dbReference type="Proteomes" id="UP001324115"/>
    </source>
</evidence>
<sequence length="143" mass="16616">MSQVFDKLKEKGLLKPLDPRPIPNPLPWKFDVNKRCAYHQIPSHDIDHCFTLLQAIQDLIDNKVIVLPTRHSITNNPLPNHNFGKGPRVNCLMIEEENKEDPSDLIYDLPECFMMTWEELMDRTSTTTTGYDIWNGVPEQENN</sequence>
<keyword evidence="2" id="KW-1185">Reference proteome</keyword>
<proteinExistence type="predicted"/>
<comment type="caution">
    <text evidence="1">The sequence shown here is derived from an EMBL/GenBank/DDBJ whole genome shotgun (WGS) entry which is preliminary data.</text>
</comment>
<name>A0AAN7FMM6_QUERU</name>
<dbReference type="Proteomes" id="UP001324115">
    <property type="component" value="Unassembled WGS sequence"/>
</dbReference>
<gene>
    <name evidence="1" type="ORF">RGQ29_017814</name>
</gene>
<dbReference type="PANTHER" id="PTHR32108:SF9">
    <property type="entry name" value="REVERSE TRANSCRIPTASE RNASE H-LIKE DOMAIN-CONTAINING PROTEIN"/>
    <property type="match status" value="1"/>
</dbReference>
<organism evidence="1 2">
    <name type="scientific">Quercus rubra</name>
    <name type="common">Northern red oak</name>
    <name type="synonym">Quercus borealis</name>
    <dbReference type="NCBI Taxonomy" id="3512"/>
    <lineage>
        <taxon>Eukaryota</taxon>
        <taxon>Viridiplantae</taxon>
        <taxon>Streptophyta</taxon>
        <taxon>Embryophyta</taxon>
        <taxon>Tracheophyta</taxon>
        <taxon>Spermatophyta</taxon>
        <taxon>Magnoliopsida</taxon>
        <taxon>eudicotyledons</taxon>
        <taxon>Gunneridae</taxon>
        <taxon>Pentapetalae</taxon>
        <taxon>rosids</taxon>
        <taxon>fabids</taxon>
        <taxon>Fagales</taxon>
        <taxon>Fagaceae</taxon>
        <taxon>Quercus</taxon>
    </lineage>
</organism>
<dbReference type="EMBL" id="JAXUIC010000004">
    <property type="protein sequence ID" value="KAK4593881.1"/>
    <property type="molecule type" value="Genomic_DNA"/>
</dbReference>
<dbReference type="PANTHER" id="PTHR32108">
    <property type="entry name" value="DNA-DIRECTED RNA POLYMERASE SUBUNIT ALPHA"/>
    <property type="match status" value="1"/>
</dbReference>
<reference evidence="1 2" key="1">
    <citation type="journal article" date="2023" name="G3 (Bethesda)">
        <title>A haplotype-resolved chromosome-scale genome for Quercus rubra L. provides insights into the genetics of adaptive traits for red oak species.</title>
        <authorList>
            <person name="Kapoor B."/>
            <person name="Jenkins J."/>
            <person name="Schmutz J."/>
            <person name="Zhebentyayeva T."/>
            <person name="Kuelheim C."/>
            <person name="Coggeshall M."/>
            <person name="Heim C."/>
            <person name="Lasky J.R."/>
            <person name="Leites L."/>
            <person name="Islam-Faridi N."/>
            <person name="Romero-Severson J."/>
            <person name="DeLeo V.L."/>
            <person name="Lucas S.M."/>
            <person name="Lazic D."/>
            <person name="Gailing O."/>
            <person name="Carlson J."/>
            <person name="Staton M."/>
        </authorList>
    </citation>
    <scope>NUCLEOTIDE SEQUENCE [LARGE SCALE GENOMIC DNA]</scope>
    <source>
        <strain evidence="1">Pseudo-F2</strain>
    </source>
</reference>
<accession>A0AAN7FMM6</accession>